<dbReference type="InterPro" id="IPR014729">
    <property type="entry name" value="Rossmann-like_a/b/a_fold"/>
</dbReference>
<keyword evidence="4 9" id="KW-0548">Nucleotidyltransferase</keyword>
<name>A0A1J5RKA9_9ZZZZ</name>
<dbReference type="GO" id="GO:0009435">
    <property type="term" value="P:NAD+ biosynthetic process"/>
    <property type="evidence" value="ECO:0007669"/>
    <property type="project" value="UniProtKB-UniPathway"/>
</dbReference>
<evidence type="ECO:0000256" key="3">
    <source>
        <dbReference type="ARBA" id="ARBA00022679"/>
    </source>
</evidence>
<organism evidence="9">
    <name type="scientific">mine drainage metagenome</name>
    <dbReference type="NCBI Taxonomy" id="410659"/>
    <lineage>
        <taxon>unclassified sequences</taxon>
        <taxon>metagenomes</taxon>
        <taxon>ecological metagenomes</taxon>
    </lineage>
</organism>
<evidence type="ECO:0000256" key="4">
    <source>
        <dbReference type="ARBA" id="ARBA00022695"/>
    </source>
</evidence>
<proteinExistence type="inferred from homology"/>
<sequence>MALPPNPWGDRLRRRVGLLGGSFNPAHDGHRHISLAALAALGLDEVWWLVSPQNPLKAARDMAPLAARLARARARARHPAIRVTGLESRLATRYTADTLAALCRRFPARRFVWLMGADNLAQFPRWERWEQIFHRVPIAVFDRSPYSFQALAGKAGTRFRSSRRPPRRARLLAADPPPAWVFLHQRRHPASATALRRQGLSPDFVHA</sequence>
<dbReference type="AlphaFoldDB" id="A0A1J5RKA9"/>
<dbReference type="EC" id="2.7.7.18" evidence="9"/>
<evidence type="ECO:0000313" key="9">
    <source>
        <dbReference type="EMBL" id="OIQ92532.1"/>
    </source>
</evidence>
<dbReference type="InterPro" id="IPR004821">
    <property type="entry name" value="Cyt_trans-like"/>
</dbReference>
<keyword evidence="5" id="KW-0547">Nucleotide-binding</keyword>
<keyword evidence="7" id="KW-0520">NAD</keyword>
<dbReference type="EMBL" id="MLJW01000229">
    <property type="protein sequence ID" value="OIQ92532.1"/>
    <property type="molecule type" value="Genomic_DNA"/>
</dbReference>
<evidence type="ECO:0000256" key="1">
    <source>
        <dbReference type="ARBA" id="ARBA00004790"/>
    </source>
</evidence>
<evidence type="ECO:0000256" key="2">
    <source>
        <dbReference type="ARBA" id="ARBA00022642"/>
    </source>
</evidence>
<evidence type="ECO:0000259" key="8">
    <source>
        <dbReference type="Pfam" id="PF01467"/>
    </source>
</evidence>
<feature type="domain" description="Cytidyltransferase-like" evidence="8">
    <location>
        <begin position="18"/>
        <end position="197"/>
    </location>
</feature>
<dbReference type="PANTHER" id="PTHR39321">
    <property type="entry name" value="NICOTINATE-NUCLEOTIDE ADENYLYLTRANSFERASE-RELATED"/>
    <property type="match status" value="1"/>
</dbReference>
<accession>A0A1J5RKA9</accession>
<dbReference type="Gene3D" id="3.40.50.620">
    <property type="entry name" value="HUPs"/>
    <property type="match status" value="1"/>
</dbReference>
<dbReference type="NCBIfam" id="NF000843">
    <property type="entry name" value="PRK00071.2-2"/>
    <property type="match status" value="1"/>
</dbReference>
<keyword evidence="3 9" id="KW-0808">Transferase</keyword>
<dbReference type="Pfam" id="PF01467">
    <property type="entry name" value="CTP_transf_like"/>
    <property type="match status" value="1"/>
</dbReference>
<dbReference type="InterPro" id="IPR005248">
    <property type="entry name" value="NadD/NMNAT"/>
</dbReference>
<gene>
    <name evidence="9" type="primary">nadD_8</name>
    <name evidence="9" type="ORF">GALL_255240</name>
</gene>
<dbReference type="SUPFAM" id="SSF52374">
    <property type="entry name" value="Nucleotidylyl transferase"/>
    <property type="match status" value="1"/>
</dbReference>
<evidence type="ECO:0000256" key="5">
    <source>
        <dbReference type="ARBA" id="ARBA00022741"/>
    </source>
</evidence>
<dbReference type="PANTHER" id="PTHR39321:SF3">
    <property type="entry name" value="PHOSPHOPANTETHEINE ADENYLYLTRANSFERASE"/>
    <property type="match status" value="1"/>
</dbReference>
<comment type="caution">
    <text evidence="9">The sequence shown here is derived from an EMBL/GenBank/DDBJ whole genome shotgun (WGS) entry which is preliminary data.</text>
</comment>
<keyword evidence="6" id="KW-0067">ATP-binding</keyword>
<dbReference type="UniPathway" id="UPA00253"/>
<dbReference type="HAMAP" id="MF_00244">
    <property type="entry name" value="NaMN_adenylyltr"/>
    <property type="match status" value="1"/>
</dbReference>
<evidence type="ECO:0000256" key="6">
    <source>
        <dbReference type="ARBA" id="ARBA00022840"/>
    </source>
</evidence>
<dbReference type="GO" id="GO:0005524">
    <property type="term" value="F:ATP binding"/>
    <property type="evidence" value="ECO:0007669"/>
    <property type="project" value="UniProtKB-KW"/>
</dbReference>
<dbReference type="GO" id="GO:0004515">
    <property type="term" value="F:nicotinate-nucleotide adenylyltransferase activity"/>
    <property type="evidence" value="ECO:0007669"/>
    <property type="project" value="UniProtKB-EC"/>
</dbReference>
<reference evidence="9" key="1">
    <citation type="submission" date="2016-10" db="EMBL/GenBank/DDBJ databases">
        <title>Sequence of Gallionella enrichment culture.</title>
        <authorList>
            <person name="Poehlein A."/>
            <person name="Muehling M."/>
            <person name="Daniel R."/>
        </authorList>
    </citation>
    <scope>NUCLEOTIDE SEQUENCE</scope>
</reference>
<comment type="pathway">
    <text evidence="1">Cofactor biosynthesis; NAD(+) biosynthesis.</text>
</comment>
<keyword evidence="2" id="KW-0662">Pyridine nucleotide biosynthesis</keyword>
<protein>
    <submittedName>
        <fullName evidence="9">Putative nicotinate-nucleotide adenylyltransferase</fullName>
        <ecNumber evidence="9">2.7.7.18</ecNumber>
    </submittedName>
</protein>
<evidence type="ECO:0000256" key="7">
    <source>
        <dbReference type="ARBA" id="ARBA00023027"/>
    </source>
</evidence>
<dbReference type="CDD" id="cd02165">
    <property type="entry name" value="NMNAT"/>
    <property type="match status" value="1"/>
</dbReference>